<evidence type="ECO:0000256" key="4">
    <source>
        <dbReference type="HAMAP-Rule" id="MF_01343"/>
    </source>
</evidence>
<dbReference type="HOGENOM" id="CLU_090139_2_0_2"/>
<sequence length="153" mass="17873">MARMHARKRGRSGSKRPVRKEVPEWVQYTPEQVEQLVVELAKKGYQSAQIGLILRDTYGIPDVKLITGKKISKIMKEHGLYPKVPEDLLNLMRRAVNLRKHLEQHPKDLHSKRGLQLIESKIRRLVKYYKSRGVLPADWRYTPETARLLVEQA</sequence>
<dbReference type="GO" id="GO:0070181">
    <property type="term" value="F:small ribosomal subunit rRNA binding"/>
    <property type="evidence" value="ECO:0007669"/>
    <property type="project" value="TreeGrafter"/>
</dbReference>
<dbReference type="FunFam" id="1.10.287.10:FF:000003">
    <property type="entry name" value="40S ribosomal protein S13"/>
    <property type="match status" value="1"/>
</dbReference>
<proteinExistence type="inferred from homology"/>
<dbReference type="SMART" id="SM01387">
    <property type="entry name" value="Ribosomal_S15"/>
    <property type="match status" value="1"/>
</dbReference>
<dbReference type="Gene3D" id="4.10.860.130">
    <property type="match status" value="1"/>
</dbReference>
<dbReference type="RefSeq" id="WP_012980533.1">
    <property type="nucleotide sequence ID" value="NZ_CP009149.1"/>
</dbReference>
<dbReference type="InterPro" id="IPR009068">
    <property type="entry name" value="uS15_NS1_RNA-bd_sf"/>
</dbReference>
<dbReference type="InterPro" id="IPR000589">
    <property type="entry name" value="Ribosomal_uS15"/>
</dbReference>
<dbReference type="OrthoDB" id="6533at2157"/>
<evidence type="ECO:0000313" key="9">
    <source>
        <dbReference type="Proteomes" id="UP000028781"/>
    </source>
</evidence>
<dbReference type="GO" id="GO:0003735">
    <property type="term" value="F:structural constituent of ribosome"/>
    <property type="evidence" value="ECO:0007669"/>
    <property type="project" value="InterPro"/>
</dbReference>
<dbReference type="GO" id="GO:0022627">
    <property type="term" value="C:cytosolic small ribosomal subunit"/>
    <property type="evidence" value="ECO:0007669"/>
    <property type="project" value="TreeGrafter"/>
</dbReference>
<evidence type="ECO:0000256" key="3">
    <source>
        <dbReference type="ARBA" id="ARBA00023274"/>
    </source>
</evidence>
<feature type="compositionally biased region" description="Basic residues" evidence="6">
    <location>
        <begin position="1"/>
        <end position="18"/>
    </location>
</feature>
<protein>
    <recommendedName>
        <fullName evidence="4">Small ribosomal subunit protein uS15</fullName>
    </recommendedName>
</protein>
<organism evidence="8 9">
    <name type="scientific">Methanocaldococcus bathoardescens</name>
    <dbReference type="NCBI Taxonomy" id="1301915"/>
    <lineage>
        <taxon>Archaea</taxon>
        <taxon>Methanobacteriati</taxon>
        <taxon>Methanobacteriota</taxon>
        <taxon>Methanomada group</taxon>
        <taxon>Methanococci</taxon>
        <taxon>Methanococcales</taxon>
        <taxon>Methanocaldococcaceae</taxon>
        <taxon>Methanocaldococcus</taxon>
    </lineage>
</organism>
<dbReference type="SUPFAM" id="SSF47060">
    <property type="entry name" value="S15/NS1 RNA-binding domain"/>
    <property type="match status" value="1"/>
</dbReference>
<evidence type="ECO:0000256" key="6">
    <source>
        <dbReference type="SAM" id="MobiDB-lite"/>
    </source>
</evidence>
<comment type="subunit">
    <text evidence="4">Part of the 30S ribosomal subunit.</text>
</comment>
<evidence type="ECO:0000259" key="7">
    <source>
        <dbReference type="SMART" id="SM01386"/>
    </source>
</evidence>
<dbReference type="Proteomes" id="UP000028781">
    <property type="component" value="Chromosome"/>
</dbReference>
<dbReference type="STRING" id="1301915.JH146_1542"/>
<feature type="domain" description="Small ribosomal subunit protein uS15 N-terminal" evidence="7">
    <location>
        <begin position="1"/>
        <end position="60"/>
    </location>
</feature>
<keyword evidence="9" id="KW-1185">Reference proteome</keyword>
<dbReference type="InterPro" id="IPR012606">
    <property type="entry name" value="Ribosomal_uS15_N"/>
</dbReference>
<dbReference type="InterPro" id="IPR023029">
    <property type="entry name" value="Ribosomal_uS15_arc_euk"/>
</dbReference>
<keyword evidence="2 4" id="KW-0689">Ribosomal protein</keyword>
<dbReference type="KEGG" id="mjh:JH146_1542"/>
<dbReference type="FunFam" id="4.10.860.130:FF:000001">
    <property type="entry name" value="40S ribosomal protein S13"/>
    <property type="match status" value="1"/>
</dbReference>
<dbReference type="AlphaFoldDB" id="A0A076LL44"/>
<evidence type="ECO:0000256" key="1">
    <source>
        <dbReference type="ARBA" id="ARBA00008434"/>
    </source>
</evidence>
<reference evidence="8 9" key="1">
    <citation type="journal article" date="2015" name="Int. J. Syst. Evol. Microbiol.">
        <title>M ethanocaldococcus bathoardescens sp. nov., a hyperthermophilic methanogen isolated from a volcanically active deep-sea hydrothermal vent.</title>
        <authorList>
            <person name="Stewart L.C."/>
            <person name="Jung J.H."/>
            <person name="Kim Y.T."/>
            <person name="Kwon S.W."/>
            <person name="Park C.S."/>
            <person name="Holden J.F."/>
        </authorList>
    </citation>
    <scope>NUCLEOTIDE SEQUENCE [LARGE SCALE GENOMIC DNA]</scope>
    <source>
        <strain evidence="8 9">JH146</strain>
    </source>
</reference>
<dbReference type="NCBIfam" id="NF006331">
    <property type="entry name" value="PRK08561.1"/>
    <property type="match status" value="1"/>
</dbReference>
<evidence type="ECO:0000256" key="5">
    <source>
        <dbReference type="RuleBase" id="RU003919"/>
    </source>
</evidence>
<dbReference type="Pfam" id="PF00312">
    <property type="entry name" value="Ribosomal_S15"/>
    <property type="match status" value="1"/>
</dbReference>
<dbReference type="HAMAP" id="MF_01343_A">
    <property type="entry name" value="Ribosomal_uS15_A"/>
    <property type="match status" value="1"/>
</dbReference>
<dbReference type="PANTHER" id="PTHR11885:SF6">
    <property type="entry name" value="SMALL RIBOSOMAL SUBUNIT PROTEIN US15"/>
    <property type="match status" value="1"/>
</dbReference>
<dbReference type="GeneID" id="24892175"/>
<evidence type="ECO:0000313" key="8">
    <source>
        <dbReference type="EMBL" id="AIJ06384.1"/>
    </source>
</evidence>
<evidence type="ECO:0000256" key="2">
    <source>
        <dbReference type="ARBA" id="ARBA00022980"/>
    </source>
</evidence>
<comment type="similarity">
    <text evidence="1 4 5">Belongs to the universal ribosomal protein uS15 family.</text>
</comment>
<dbReference type="SMART" id="SM01386">
    <property type="entry name" value="Ribosomal_S13_N"/>
    <property type="match status" value="1"/>
</dbReference>
<feature type="region of interest" description="Disordered" evidence="6">
    <location>
        <begin position="1"/>
        <end position="20"/>
    </location>
</feature>
<dbReference type="GO" id="GO:0006412">
    <property type="term" value="P:translation"/>
    <property type="evidence" value="ECO:0007669"/>
    <property type="project" value="UniProtKB-UniRule"/>
</dbReference>
<dbReference type="Pfam" id="PF08069">
    <property type="entry name" value="Ribosomal_S13_N"/>
    <property type="match status" value="1"/>
</dbReference>
<accession>A0A076LL44</accession>
<dbReference type="EMBL" id="CP009149">
    <property type="protein sequence ID" value="AIJ06384.1"/>
    <property type="molecule type" value="Genomic_DNA"/>
</dbReference>
<dbReference type="PROSITE" id="PS00362">
    <property type="entry name" value="RIBOSOMAL_S15"/>
    <property type="match status" value="1"/>
</dbReference>
<dbReference type="Gene3D" id="1.10.287.10">
    <property type="entry name" value="S15/NS1, RNA-binding"/>
    <property type="match status" value="1"/>
</dbReference>
<name>A0A076LL44_9EURY</name>
<dbReference type="PANTHER" id="PTHR11885">
    <property type="entry name" value="RIBOSOMAL PROTEIN S15P/S13E"/>
    <property type="match status" value="1"/>
</dbReference>
<keyword evidence="3 4" id="KW-0687">Ribonucleoprotein</keyword>
<gene>
    <name evidence="4" type="primary">rps15</name>
    <name evidence="8" type="ORF">JH146_1542</name>
</gene>
<dbReference type="CDD" id="cd00353">
    <property type="entry name" value="Ribosomal_S15p_S13e"/>
    <property type="match status" value="1"/>
</dbReference>